<evidence type="ECO:0000313" key="3">
    <source>
        <dbReference type="Proteomes" id="UP000192247"/>
    </source>
</evidence>
<evidence type="ECO:0000313" key="2">
    <source>
        <dbReference type="EMBL" id="OQR76790.1"/>
    </source>
</evidence>
<keyword evidence="3" id="KW-1185">Reference proteome</keyword>
<comment type="caution">
    <text evidence="2">The sequence shown here is derived from an EMBL/GenBank/DDBJ whole genome shotgun (WGS) entry which is preliminary data.</text>
</comment>
<dbReference type="EMBL" id="MNPL01004392">
    <property type="protein sequence ID" value="OQR76790.1"/>
    <property type="molecule type" value="Genomic_DNA"/>
</dbReference>
<protein>
    <submittedName>
        <fullName evidence="2">Uncharacterized protein</fullName>
    </submittedName>
</protein>
<evidence type="ECO:0000256" key="1">
    <source>
        <dbReference type="SAM" id="MobiDB-lite"/>
    </source>
</evidence>
<dbReference type="Proteomes" id="UP000192247">
    <property type="component" value="Unassembled WGS sequence"/>
</dbReference>
<feature type="region of interest" description="Disordered" evidence="1">
    <location>
        <begin position="1"/>
        <end position="42"/>
    </location>
</feature>
<feature type="compositionally biased region" description="Polar residues" evidence="1">
    <location>
        <begin position="1"/>
        <end position="26"/>
    </location>
</feature>
<gene>
    <name evidence="2" type="ORF">BIW11_07551</name>
</gene>
<dbReference type="InParanoid" id="A0A1V9XTH4"/>
<sequence>MIGSATGTKSNHGSATNGSSRSAATQTDDDQEEWSEMKEECDMVGEACADQRLKLERRERRDVARFSLGG</sequence>
<organism evidence="2 3">
    <name type="scientific">Tropilaelaps mercedesae</name>
    <dbReference type="NCBI Taxonomy" id="418985"/>
    <lineage>
        <taxon>Eukaryota</taxon>
        <taxon>Metazoa</taxon>
        <taxon>Ecdysozoa</taxon>
        <taxon>Arthropoda</taxon>
        <taxon>Chelicerata</taxon>
        <taxon>Arachnida</taxon>
        <taxon>Acari</taxon>
        <taxon>Parasitiformes</taxon>
        <taxon>Mesostigmata</taxon>
        <taxon>Gamasina</taxon>
        <taxon>Dermanyssoidea</taxon>
        <taxon>Laelapidae</taxon>
        <taxon>Tropilaelaps</taxon>
    </lineage>
</organism>
<reference evidence="2 3" key="1">
    <citation type="journal article" date="2017" name="Gigascience">
        <title>Draft genome of the honey bee ectoparasitic mite, Tropilaelaps mercedesae, is shaped by the parasitic life history.</title>
        <authorList>
            <person name="Dong X."/>
            <person name="Armstrong S.D."/>
            <person name="Xia D."/>
            <person name="Makepeace B.L."/>
            <person name="Darby A.C."/>
            <person name="Kadowaki T."/>
        </authorList>
    </citation>
    <scope>NUCLEOTIDE SEQUENCE [LARGE SCALE GENOMIC DNA]</scope>
    <source>
        <strain evidence="2">Wuxi-XJTLU</strain>
    </source>
</reference>
<dbReference type="AlphaFoldDB" id="A0A1V9XTH4"/>
<name>A0A1V9XTH4_9ACAR</name>
<proteinExistence type="predicted"/>
<accession>A0A1V9XTH4</accession>